<proteinExistence type="predicted"/>
<name>A0A9Q2ZN83_9MICO</name>
<reference evidence="1" key="1">
    <citation type="submission" date="2021-05" db="EMBL/GenBank/DDBJ databases">
        <title>Whole genome sequence of Curtobacterium flaccumfaciens pv. flaccumfaciens strain CFBP 3417.</title>
        <authorList>
            <person name="Osdaghi E."/>
            <person name="Taghouti G."/>
            <person name="Portier P."/>
            <person name="Fazliarab A."/>
            <person name="Taghavi S.M."/>
            <person name="Briand M."/>
            <person name="Le-Saux M."/>
            <person name="Jacques M.-A."/>
        </authorList>
    </citation>
    <scope>NUCLEOTIDE SEQUENCE</scope>
    <source>
        <strain evidence="1">CFBP 3417</strain>
    </source>
</reference>
<comment type="caution">
    <text evidence="1">The sequence shown here is derived from an EMBL/GenBank/DDBJ whole genome shotgun (WGS) entry which is preliminary data.</text>
</comment>
<evidence type="ECO:0000313" key="2">
    <source>
        <dbReference type="Proteomes" id="UP000709437"/>
    </source>
</evidence>
<accession>A0A9Q2ZN83</accession>
<dbReference type="AlphaFoldDB" id="A0A9Q2ZN83"/>
<dbReference type="Proteomes" id="UP000709437">
    <property type="component" value="Unassembled WGS sequence"/>
</dbReference>
<sequence>MQPEPVFAVIVDLVDSRTLADRSAAQQDVERAFDSTADVTALDPLRATVGDEFQVIYGTLTDALLATTAATLALPQTVQIRLGIGRGQVRTIGTGGRGPLQDGPGWWSARDAINETHRREDGRTAFLRSWYHDADDRHGTTERLVNAYFLGRDHVVSRLAPRARRIALGLVQGRTQAQIAADEGISPSAVSQTVQKSGVAAVVEGLRVLGDGGR</sequence>
<dbReference type="Gene3D" id="1.10.10.10">
    <property type="entry name" value="Winged helix-like DNA-binding domain superfamily/Winged helix DNA-binding domain"/>
    <property type="match status" value="1"/>
</dbReference>
<organism evidence="1 2">
    <name type="scientific">Curtobacterium flaccumfaciens pv. flaccumfaciens</name>
    <dbReference type="NCBI Taxonomy" id="138532"/>
    <lineage>
        <taxon>Bacteria</taxon>
        <taxon>Bacillati</taxon>
        <taxon>Actinomycetota</taxon>
        <taxon>Actinomycetes</taxon>
        <taxon>Micrococcales</taxon>
        <taxon>Microbacteriaceae</taxon>
        <taxon>Curtobacterium</taxon>
    </lineage>
</organism>
<evidence type="ECO:0000313" key="1">
    <source>
        <dbReference type="EMBL" id="MBT1540758.1"/>
    </source>
</evidence>
<dbReference type="RefSeq" id="WP_214562168.1">
    <property type="nucleotide sequence ID" value="NZ_JAHEWX010000002.1"/>
</dbReference>
<dbReference type="InterPro" id="IPR032580">
    <property type="entry name" value="SatD"/>
</dbReference>
<dbReference type="Pfam" id="PF16264">
    <property type="entry name" value="SatD"/>
    <property type="match status" value="1"/>
</dbReference>
<dbReference type="EMBL" id="JAHEWX010000002">
    <property type="protein sequence ID" value="MBT1540758.1"/>
    <property type="molecule type" value="Genomic_DNA"/>
</dbReference>
<gene>
    <name evidence="1" type="ORF">KK103_03215</name>
</gene>
<dbReference type="InterPro" id="IPR036388">
    <property type="entry name" value="WH-like_DNA-bd_sf"/>
</dbReference>
<protein>
    <submittedName>
        <fullName evidence="1">SatD family protein</fullName>
    </submittedName>
</protein>